<keyword evidence="3" id="KW-1185">Reference proteome</keyword>
<feature type="compositionally biased region" description="Basic and acidic residues" evidence="1">
    <location>
        <begin position="85"/>
        <end position="96"/>
    </location>
</feature>
<feature type="region of interest" description="Disordered" evidence="1">
    <location>
        <begin position="1"/>
        <end position="114"/>
    </location>
</feature>
<protein>
    <submittedName>
        <fullName evidence="2">Uncharacterized protein</fullName>
    </submittedName>
</protein>
<comment type="caution">
    <text evidence="2">The sequence shown here is derived from an EMBL/GenBank/DDBJ whole genome shotgun (WGS) entry which is preliminary data.</text>
</comment>
<feature type="compositionally biased region" description="Basic and acidic residues" evidence="1">
    <location>
        <begin position="39"/>
        <end position="57"/>
    </location>
</feature>
<dbReference type="RefSeq" id="WP_152854224.1">
    <property type="nucleotide sequence ID" value="NZ_JACHDD010000001.1"/>
</dbReference>
<organism evidence="2 3">
    <name type="scientific">Paraburkholderia atlantica</name>
    <dbReference type="NCBI Taxonomy" id="2654982"/>
    <lineage>
        <taxon>Bacteria</taxon>
        <taxon>Pseudomonadati</taxon>
        <taxon>Pseudomonadota</taxon>
        <taxon>Betaproteobacteria</taxon>
        <taxon>Burkholderiales</taxon>
        <taxon>Burkholderiaceae</taxon>
        <taxon>Paraburkholderia</taxon>
    </lineage>
</organism>
<dbReference type="AlphaFoldDB" id="A0A6I1Q5H5"/>
<dbReference type="Proteomes" id="UP000592780">
    <property type="component" value="Unassembled WGS sequence"/>
</dbReference>
<evidence type="ECO:0000256" key="1">
    <source>
        <dbReference type="SAM" id="MobiDB-lite"/>
    </source>
</evidence>
<feature type="compositionally biased region" description="Basic and acidic residues" evidence="1">
    <location>
        <begin position="66"/>
        <end position="78"/>
    </location>
</feature>
<accession>A0A6I1Q5H5</accession>
<evidence type="ECO:0000313" key="2">
    <source>
        <dbReference type="EMBL" id="MBB5422121.1"/>
    </source>
</evidence>
<gene>
    <name evidence="2" type="ORF">HDG40_000262</name>
</gene>
<proteinExistence type="predicted"/>
<evidence type="ECO:0000313" key="3">
    <source>
        <dbReference type="Proteomes" id="UP000592780"/>
    </source>
</evidence>
<name>A0A6I1Q5H5_PARAM</name>
<sequence length="114" mass="11891">MSSTLNPDEEPQRTVKQTSDTTGTLGPSDSSDSGSDVAGAKRHDFDVDTELDNHALETGDAELGSDTDRSGTGERASADGDSTLEADRDIDTDHVVDPQVPPGAEGSDEDQTDV</sequence>
<feature type="compositionally biased region" description="Low complexity" evidence="1">
    <location>
        <begin position="18"/>
        <end position="36"/>
    </location>
</feature>
<dbReference type="EMBL" id="JACHDD010000001">
    <property type="protein sequence ID" value="MBB5422121.1"/>
    <property type="molecule type" value="Genomic_DNA"/>
</dbReference>
<reference evidence="2 3" key="1">
    <citation type="submission" date="2020-08" db="EMBL/GenBank/DDBJ databases">
        <title>Genomic Encyclopedia of Type Strains, Phase IV (KMG-V): Genome sequencing to study the core and pangenomes of soil and plant-associated prokaryotes.</title>
        <authorList>
            <person name="Whitman W."/>
        </authorList>
    </citation>
    <scope>NUCLEOTIDE SEQUENCE [LARGE SCALE GENOMIC DNA]</scope>
    <source>
        <strain evidence="2 3">JPY158</strain>
    </source>
</reference>